<dbReference type="SMART" id="SM00739">
    <property type="entry name" value="KOW"/>
    <property type="match status" value="5"/>
</dbReference>
<feature type="compositionally biased region" description="Acidic residues" evidence="5">
    <location>
        <begin position="81"/>
        <end position="94"/>
    </location>
</feature>
<evidence type="ECO:0000256" key="5">
    <source>
        <dbReference type="SAM" id="MobiDB-lite"/>
    </source>
</evidence>
<feature type="compositionally biased region" description="Gly residues" evidence="5">
    <location>
        <begin position="640"/>
        <end position="665"/>
    </location>
</feature>
<dbReference type="InterPro" id="IPR036735">
    <property type="entry name" value="NGN_dom_sf"/>
</dbReference>
<evidence type="ECO:0000313" key="8">
    <source>
        <dbReference type="Proteomes" id="UP000095192"/>
    </source>
</evidence>
<accession>A0A1D3CS15</accession>
<evidence type="ECO:0000256" key="2">
    <source>
        <dbReference type="ARBA" id="ARBA00006956"/>
    </source>
</evidence>
<feature type="domain" description="KOW" evidence="6">
    <location>
        <begin position="362"/>
        <end position="389"/>
    </location>
</feature>
<organism evidence="7 8">
    <name type="scientific">Cyclospora cayetanensis</name>
    <dbReference type="NCBI Taxonomy" id="88456"/>
    <lineage>
        <taxon>Eukaryota</taxon>
        <taxon>Sar</taxon>
        <taxon>Alveolata</taxon>
        <taxon>Apicomplexa</taxon>
        <taxon>Conoidasida</taxon>
        <taxon>Coccidia</taxon>
        <taxon>Eucoccidiorida</taxon>
        <taxon>Eimeriorina</taxon>
        <taxon>Eimeriidae</taxon>
        <taxon>Cyclospora</taxon>
    </lineage>
</organism>
<evidence type="ECO:0000256" key="4">
    <source>
        <dbReference type="ARBA" id="ARBA00023242"/>
    </source>
</evidence>
<feature type="region of interest" description="Disordered" evidence="5">
    <location>
        <begin position="77"/>
        <end position="110"/>
    </location>
</feature>
<evidence type="ECO:0000259" key="6">
    <source>
        <dbReference type="SMART" id="SM00739"/>
    </source>
</evidence>
<dbReference type="InterPro" id="IPR039385">
    <property type="entry name" value="NGN_Euk"/>
</dbReference>
<dbReference type="GO" id="GO:0032044">
    <property type="term" value="C:DSIF complex"/>
    <property type="evidence" value="ECO:0007669"/>
    <property type="project" value="TreeGrafter"/>
</dbReference>
<feature type="region of interest" description="Disordered" evidence="5">
    <location>
        <begin position="828"/>
        <end position="847"/>
    </location>
</feature>
<gene>
    <name evidence="7" type="ORF">cyc_03824</name>
</gene>
<dbReference type="InterPro" id="IPR041973">
    <property type="entry name" value="KOW_Spt5_1"/>
</dbReference>
<dbReference type="InterPro" id="IPR039659">
    <property type="entry name" value="SPT5"/>
</dbReference>
<feature type="region of interest" description="Disordered" evidence="5">
    <location>
        <begin position="1"/>
        <end position="43"/>
    </location>
</feature>
<dbReference type="GO" id="GO:0006368">
    <property type="term" value="P:transcription elongation by RNA polymerase II"/>
    <property type="evidence" value="ECO:0007669"/>
    <property type="project" value="TreeGrafter"/>
</dbReference>
<feature type="domain" description="KOW" evidence="6">
    <location>
        <begin position="419"/>
        <end position="446"/>
    </location>
</feature>
<dbReference type="Gene3D" id="3.30.70.940">
    <property type="entry name" value="NusG, N-terminal domain"/>
    <property type="match status" value="1"/>
</dbReference>
<proteinExistence type="inferred from homology"/>
<comment type="similarity">
    <text evidence="2">Belongs to the SPT5 family.</text>
</comment>
<dbReference type="Pfam" id="PF23042">
    <property type="entry name" value="KOW1_SPT5"/>
    <property type="match status" value="1"/>
</dbReference>
<dbReference type="EMBL" id="JROU02002177">
    <property type="protein sequence ID" value="OEH73990.1"/>
    <property type="molecule type" value="Genomic_DNA"/>
</dbReference>
<dbReference type="PANTHER" id="PTHR11125:SF7">
    <property type="entry name" value="TRANSCRIPTION ELONGATION FACTOR SPT5"/>
    <property type="match status" value="1"/>
</dbReference>
<dbReference type="AlphaFoldDB" id="A0A1D3CS15"/>
<feature type="domain" description="KOW" evidence="6">
    <location>
        <begin position="671"/>
        <end position="698"/>
    </location>
</feature>
<dbReference type="InterPro" id="IPR005824">
    <property type="entry name" value="KOW"/>
</dbReference>
<keyword evidence="3" id="KW-0804">Transcription</keyword>
<dbReference type="CDD" id="cd06081">
    <property type="entry name" value="KOW_Spt5_1"/>
    <property type="match status" value="1"/>
</dbReference>
<dbReference type="InParanoid" id="A0A1D3CS15"/>
<dbReference type="CDD" id="cd09888">
    <property type="entry name" value="NGN_Euk"/>
    <property type="match status" value="1"/>
</dbReference>
<dbReference type="VEuPathDB" id="ToxoDB:cyc_03824"/>
<feature type="domain" description="KOW" evidence="6">
    <location>
        <begin position="214"/>
        <end position="241"/>
    </location>
</feature>
<dbReference type="Gene3D" id="2.30.30.30">
    <property type="match status" value="2"/>
</dbReference>
<dbReference type="InterPro" id="IPR014722">
    <property type="entry name" value="Rib_uL2_dom2"/>
</dbReference>
<comment type="caution">
    <text evidence="7">The sequence shown here is derived from an EMBL/GenBank/DDBJ whole genome shotgun (WGS) entry which is preliminary data.</text>
</comment>
<dbReference type="GO" id="GO:0003729">
    <property type="term" value="F:mRNA binding"/>
    <property type="evidence" value="ECO:0007669"/>
    <property type="project" value="TreeGrafter"/>
</dbReference>
<dbReference type="InterPro" id="IPR005100">
    <property type="entry name" value="NGN-domain"/>
</dbReference>
<dbReference type="FunCoup" id="A0A1D3CS15">
    <property type="interactions" value="367"/>
</dbReference>
<protein>
    <submittedName>
        <fullName evidence="7">Kow motif domain-containing protein</fullName>
    </submittedName>
</protein>
<feature type="region of interest" description="Disordered" evidence="5">
    <location>
        <begin position="640"/>
        <end position="668"/>
    </location>
</feature>
<name>A0A1D3CS15_9EIME</name>
<keyword evidence="8" id="KW-1185">Reference proteome</keyword>
<dbReference type="InterPro" id="IPR008991">
    <property type="entry name" value="Translation_prot_SH3-like_sf"/>
</dbReference>
<evidence type="ECO:0000313" key="7">
    <source>
        <dbReference type="EMBL" id="OEH73990.1"/>
    </source>
</evidence>
<dbReference type="GO" id="GO:0032784">
    <property type="term" value="P:regulation of DNA-templated transcription elongation"/>
    <property type="evidence" value="ECO:0007669"/>
    <property type="project" value="InterPro"/>
</dbReference>
<evidence type="ECO:0000256" key="1">
    <source>
        <dbReference type="ARBA" id="ARBA00004123"/>
    </source>
</evidence>
<evidence type="ECO:0000256" key="3">
    <source>
        <dbReference type="ARBA" id="ARBA00023163"/>
    </source>
</evidence>
<sequence>MAKKEEEEASGSSAEEKSSESNQSDASAFEGAQPLRSAKLMQEKELRKEEEALALSWMWKHSVSVLSCMADSLEEFRGVGDEEEEEEGDEFIDPEEAREATHEESAEASILPDMRDPKLWMVRLNKSGTEREEVIAILNKCFVHARKGMDLQIYSVFASDDLKGYLYVEAESQFAVKEALQGFRNLRLSGEIRMVPLKEMPGVFRQLKIQQQSLPQRGDFVRVKRGLYAGDLAQIVSADQQGVYATVRLIPRIDLQAMLERASKPGKDSALGRGGAQFKRSARPEKRFFDRERVDASGGCTFEEAGYIVRKIALRHLLFGSLAAPSLTEIREFSQPMSEADREESINGRRPLVQLLKQQRSAFLLGDRVIIIQGELQGLRGRISELPQNSDGGDNQIQVTLDDPKFGALRLRTSEVRKDFREGESVRALQGVNTGHSGLITHIDKTTLVATVFSPSTCSEFKCLLESLTHAAQSGCGEDGLVSIRGFSLLDFVDLTSGEKGVLVYIDPSGKTLRLLLPNNTICHSSTAQLNTKIHTELQTTTDAVKQIVERHALVKLACRGCSNPLCSCRGGPSGGVIPVESLREGGQVIHIWKDTLFVRVKAKTDNAGIIAVDAAAVTVSSGDSLFRAPRPLGGGRFPFRGPGGGPPGGFRGGGGPPRGPGGLRLGRRVDPLVGKQVKVQRGRHKGVIANVRSVERDELTVLLQTKSEVVKILKSDVQVLESGKDYERALGALSDSTASRMSLSGGLDGSMTPLCGDRDESALPSGALTPLSRAADLLPPLSQRSSQPQSPNPAVEALIDEDAVSLSDLSLSLGTNSAMSISKASSFGSASRFSGGETSSMSVSSMSARRSSIQLASTASPDANAAGGGGGRHELQPWCLKGVVVRVTKGPHHPKQGVLISVDAEGGRAVISSSGNFCAVSSNDIEPLSVTREGQEAVVVGASHPLYASWGIIRAFRGLEVLVEINGRERPVPLNALVQGQRL</sequence>
<feature type="region of interest" description="Disordered" evidence="5">
    <location>
        <begin position="853"/>
        <end position="873"/>
    </location>
</feature>
<dbReference type="Pfam" id="PF03439">
    <property type="entry name" value="Spt5-NGN"/>
    <property type="match status" value="1"/>
</dbReference>
<feature type="domain" description="KOW" evidence="6">
    <location>
        <begin position="879"/>
        <end position="906"/>
    </location>
</feature>
<dbReference type="GO" id="GO:0006357">
    <property type="term" value="P:regulation of transcription by RNA polymerase II"/>
    <property type="evidence" value="ECO:0007669"/>
    <property type="project" value="InterPro"/>
</dbReference>
<dbReference type="PANTHER" id="PTHR11125">
    <property type="entry name" value="SUPPRESSOR OF TY 5"/>
    <property type="match status" value="1"/>
</dbReference>
<dbReference type="Proteomes" id="UP000095192">
    <property type="component" value="Unassembled WGS sequence"/>
</dbReference>
<dbReference type="SUPFAM" id="SSF50104">
    <property type="entry name" value="Translation proteins SH3-like domain"/>
    <property type="match status" value="1"/>
</dbReference>
<keyword evidence="4" id="KW-0539">Nucleus</keyword>
<feature type="compositionally biased region" description="Basic and acidic residues" evidence="5">
    <location>
        <begin position="95"/>
        <end position="105"/>
    </location>
</feature>
<reference evidence="7 8" key="1">
    <citation type="journal article" date="2016" name="BMC Genomics">
        <title>Comparative genomics reveals Cyclospora cayetanensis possesses coccidia-like metabolism and invasion components but unique surface antigens.</title>
        <authorList>
            <person name="Liu S."/>
            <person name="Wang L."/>
            <person name="Zheng H."/>
            <person name="Xu Z."/>
            <person name="Roellig D.M."/>
            <person name="Li N."/>
            <person name="Frace M.A."/>
            <person name="Tang K."/>
            <person name="Arrowood M.J."/>
            <person name="Moss D.M."/>
            <person name="Zhang L."/>
            <person name="Feng Y."/>
            <person name="Xiao L."/>
        </authorList>
    </citation>
    <scope>NUCLEOTIDE SEQUENCE [LARGE SCALE GENOMIC DNA]</scope>
    <source>
        <strain evidence="7 8">CHN_HEN01</strain>
    </source>
</reference>
<comment type="subcellular location">
    <subcellularLocation>
        <location evidence="1">Nucleus</location>
    </subcellularLocation>
</comment>